<dbReference type="InParanoid" id="A0A059CMY8"/>
<dbReference type="Gramene" id="KCW79290">
    <property type="protein sequence ID" value="KCW79290"/>
    <property type="gene ID" value="EUGRSUZ_C00716"/>
</dbReference>
<accession>A0A059CMY8</accession>
<dbReference type="EMBL" id="KK198755">
    <property type="protein sequence ID" value="KCW79290.1"/>
    <property type="molecule type" value="Genomic_DNA"/>
</dbReference>
<dbReference type="AlphaFoldDB" id="A0A059CMY8"/>
<name>A0A059CMY8_EUCGR</name>
<sequence>MSGVFGVASKGYSCSPNLDFGFENPDLLRLLFLTKDSLAEGASGPRLATSGDGQLIPADFATPVLNSLNAWQGESTRDIKEEVQIMQQMILDQEMKWSSDLVGCSLWVKLKLRSRKPPTFNKD</sequence>
<proteinExistence type="predicted"/>
<reference evidence="1" key="1">
    <citation type="submission" date="2013-07" db="EMBL/GenBank/DDBJ databases">
        <title>The genome of Eucalyptus grandis.</title>
        <authorList>
            <person name="Schmutz J."/>
            <person name="Hayes R."/>
            <person name="Myburg A."/>
            <person name="Tuskan G."/>
            <person name="Grattapaglia D."/>
            <person name="Rokhsar D.S."/>
        </authorList>
    </citation>
    <scope>NUCLEOTIDE SEQUENCE</scope>
    <source>
        <tissue evidence="1">Leaf extractions</tissue>
    </source>
</reference>
<organism evidence="1">
    <name type="scientific">Eucalyptus grandis</name>
    <name type="common">Flooded gum</name>
    <dbReference type="NCBI Taxonomy" id="71139"/>
    <lineage>
        <taxon>Eukaryota</taxon>
        <taxon>Viridiplantae</taxon>
        <taxon>Streptophyta</taxon>
        <taxon>Embryophyta</taxon>
        <taxon>Tracheophyta</taxon>
        <taxon>Spermatophyta</taxon>
        <taxon>Magnoliopsida</taxon>
        <taxon>eudicotyledons</taxon>
        <taxon>Gunneridae</taxon>
        <taxon>Pentapetalae</taxon>
        <taxon>rosids</taxon>
        <taxon>malvids</taxon>
        <taxon>Myrtales</taxon>
        <taxon>Myrtaceae</taxon>
        <taxon>Myrtoideae</taxon>
        <taxon>Eucalypteae</taxon>
        <taxon>Eucalyptus</taxon>
    </lineage>
</organism>
<gene>
    <name evidence="1" type="ORF">EUGRSUZ_C00716</name>
</gene>
<protein>
    <submittedName>
        <fullName evidence="1">Uncharacterized protein</fullName>
    </submittedName>
</protein>
<evidence type="ECO:0000313" key="1">
    <source>
        <dbReference type="EMBL" id="KCW79290.1"/>
    </source>
</evidence>